<dbReference type="AlphaFoldDB" id="A0A9R1CXH9"/>
<dbReference type="GeneID" id="72468995"/>
<organism evidence="2 3">
    <name type="scientific">Prevotella lacticifex</name>
    <dbReference type="NCBI Taxonomy" id="2854755"/>
    <lineage>
        <taxon>Bacteria</taxon>
        <taxon>Pseudomonadati</taxon>
        <taxon>Bacteroidota</taxon>
        <taxon>Bacteroidia</taxon>
        <taxon>Bacteroidales</taxon>
        <taxon>Prevotellaceae</taxon>
        <taxon>Prevotella</taxon>
    </lineage>
</organism>
<sequence>MKKKLLIALGIAALLPLSSHAQKVMVVYGHSGQHLLEDSVESILSLMPSDDVLNVKSRLGKVSAISLSDIRSIKFIPATTGIGKLRSTDGKLSFANNGDQITVSGWNGREGRFAVYSADGSLVISGSRWTGTPISTTQLTPGLYILKANNQSFKFIK</sequence>
<accession>A0A9R1CXH9</accession>
<evidence type="ECO:0008006" key="4">
    <source>
        <dbReference type="Google" id="ProtNLM"/>
    </source>
</evidence>
<name>A0A9R1CXH9_9BACT</name>
<proteinExistence type="predicted"/>
<feature type="chain" id="PRO_5040302774" description="T9SS C-terminal target domain-containing protein" evidence="1">
    <location>
        <begin position="22"/>
        <end position="157"/>
    </location>
</feature>
<evidence type="ECO:0000313" key="2">
    <source>
        <dbReference type="EMBL" id="GJG58095.1"/>
    </source>
</evidence>
<reference evidence="2" key="1">
    <citation type="journal article" date="2022" name="Int. J. Syst. Evol. Microbiol.">
        <title>Prevotella lacticifex sp. nov., isolated from the rumen of cows.</title>
        <authorList>
            <person name="Shinkai T."/>
            <person name="Ikeyama N."/>
            <person name="Kumagai M."/>
            <person name="Ohmori H."/>
            <person name="Sakamoto M."/>
            <person name="Ohkuma M."/>
            <person name="Mitsumori M."/>
        </authorList>
    </citation>
    <scope>NUCLEOTIDE SEQUENCE</scope>
    <source>
        <strain evidence="2">R5076</strain>
    </source>
</reference>
<keyword evidence="3" id="KW-1185">Reference proteome</keyword>
<evidence type="ECO:0000313" key="3">
    <source>
        <dbReference type="Proteomes" id="UP000825483"/>
    </source>
</evidence>
<feature type="signal peptide" evidence="1">
    <location>
        <begin position="1"/>
        <end position="21"/>
    </location>
</feature>
<evidence type="ECO:0000256" key="1">
    <source>
        <dbReference type="SAM" id="SignalP"/>
    </source>
</evidence>
<dbReference type="RefSeq" id="WP_223930243.1">
    <property type="nucleotide sequence ID" value="NZ_BPTU01000005.1"/>
</dbReference>
<dbReference type="NCBIfam" id="TIGR04183">
    <property type="entry name" value="Por_Secre_tail"/>
    <property type="match status" value="1"/>
</dbReference>
<protein>
    <recommendedName>
        <fullName evidence="4">T9SS C-terminal target domain-containing protein</fullName>
    </recommendedName>
</protein>
<dbReference type="InterPro" id="IPR026444">
    <property type="entry name" value="Secre_tail"/>
</dbReference>
<gene>
    <name evidence="2" type="ORF">PRLR5076_09460</name>
</gene>
<dbReference type="Proteomes" id="UP000825483">
    <property type="component" value="Unassembled WGS sequence"/>
</dbReference>
<comment type="caution">
    <text evidence="2">The sequence shown here is derived from an EMBL/GenBank/DDBJ whole genome shotgun (WGS) entry which is preliminary data.</text>
</comment>
<keyword evidence="1" id="KW-0732">Signal</keyword>
<dbReference type="EMBL" id="BPUB01000001">
    <property type="protein sequence ID" value="GJG58095.1"/>
    <property type="molecule type" value="Genomic_DNA"/>
</dbReference>